<evidence type="ECO:0000313" key="2">
    <source>
        <dbReference type="Proteomes" id="UP001215280"/>
    </source>
</evidence>
<proteinExistence type="predicted"/>
<keyword evidence="2" id="KW-1185">Reference proteome</keyword>
<reference evidence="1" key="1">
    <citation type="submission" date="2023-03" db="EMBL/GenBank/DDBJ databases">
        <title>Massive genome expansion in bonnet fungi (Mycena s.s.) driven by repeated elements and novel gene families across ecological guilds.</title>
        <authorList>
            <consortium name="Lawrence Berkeley National Laboratory"/>
            <person name="Harder C.B."/>
            <person name="Miyauchi S."/>
            <person name="Viragh M."/>
            <person name="Kuo A."/>
            <person name="Thoen E."/>
            <person name="Andreopoulos B."/>
            <person name="Lu D."/>
            <person name="Skrede I."/>
            <person name="Drula E."/>
            <person name="Henrissat B."/>
            <person name="Morin E."/>
            <person name="Kohler A."/>
            <person name="Barry K."/>
            <person name="LaButti K."/>
            <person name="Morin E."/>
            <person name="Salamov A."/>
            <person name="Lipzen A."/>
            <person name="Mereny Z."/>
            <person name="Hegedus B."/>
            <person name="Baldrian P."/>
            <person name="Stursova M."/>
            <person name="Weitz H."/>
            <person name="Taylor A."/>
            <person name="Grigoriev I.V."/>
            <person name="Nagy L.G."/>
            <person name="Martin F."/>
            <person name="Kauserud H."/>
        </authorList>
    </citation>
    <scope>NUCLEOTIDE SEQUENCE</scope>
    <source>
        <strain evidence="1">CBHHK188m</strain>
    </source>
</reference>
<dbReference type="Proteomes" id="UP001215280">
    <property type="component" value="Unassembled WGS sequence"/>
</dbReference>
<gene>
    <name evidence="1" type="ORF">DFH07DRAFT_424664</name>
</gene>
<protein>
    <recommendedName>
        <fullName evidence="3">F-box domain-containing protein</fullName>
    </recommendedName>
</protein>
<comment type="caution">
    <text evidence="1">The sequence shown here is derived from an EMBL/GenBank/DDBJ whole genome shotgun (WGS) entry which is preliminary data.</text>
</comment>
<sequence>MLGSCRLFSGRRSVSEIANMQNLAERDLGTKSSTTATRNTPETRLSLLSIIPPELLAEIFSLAVLSGPIMPDPACARARTHMKWVLAHVCNRSRAIAFSLPRLWTEVDIHFCGKHGSPETYSAAILQAQLERSRHLPLHIVFDCDLGLGHLYTASNAVAAHQVLLLRQLIGHCARWATVMIRGRDPILSVLAEVKGGLPHLAELGINTLGSCPDFQTTAADAFADAPNLRVVFINQNPHLGSLPGALTVDSTRIERYAGWNTWAGHAAVLQRCAATLRACCLDTASVEPSPVVVLPALRTLCVRRATILQFVTAPALEEFMGCGTGAVPIISFLEHSGCALKRLVMCHTRGTCASRPWTGNPTSSTSSSSTCVAI</sequence>
<evidence type="ECO:0008006" key="3">
    <source>
        <dbReference type="Google" id="ProtNLM"/>
    </source>
</evidence>
<dbReference type="EMBL" id="JARJLG010000046">
    <property type="protein sequence ID" value="KAJ7761212.1"/>
    <property type="molecule type" value="Genomic_DNA"/>
</dbReference>
<evidence type="ECO:0000313" key="1">
    <source>
        <dbReference type="EMBL" id="KAJ7761212.1"/>
    </source>
</evidence>
<dbReference type="AlphaFoldDB" id="A0AAD7NHY7"/>
<organism evidence="1 2">
    <name type="scientific">Mycena maculata</name>
    <dbReference type="NCBI Taxonomy" id="230809"/>
    <lineage>
        <taxon>Eukaryota</taxon>
        <taxon>Fungi</taxon>
        <taxon>Dikarya</taxon>
        <taxon>Basidiomycota</taxon>
        <taxon>Agaricomycotina</taxon>
        <taxon>Agaricomycetes</taxon>
        <taxon>Agaricomycetidae</taxon>
        <taxon>Agaricales</taxon>
        <taxon>Marasmiineae</taxon>
        <taxon>Mycenaceae</taxon>
        <taxon>Mycena</taxon>
    </lineage>
</organism>
<name>A0AAD7NHY7_9AGAR</name>
<accession>A0AAD7NHY7</accession>